<feature type="transmembrane region" description="Helical" evidence="1">
    <location>
        <begin position="57"/>
        <end position="78"/>
    </location>
</feature>
<feature type="transmembrane region" description="Helical" evidence="1">
    <location>
        <begin position="90"/>
        <end position="113"/>
    </location>
</feature>
<keyword evidence="1" id="KW-1133">Transmembrane helix</keyword>
<evidence type="ECO:0000313" key="3">
    <source>
        <dbReference type="Proteomes" id="UP000316406"/>
    </source>
</evidence>
<feature type="transmembrane region" description="Helical" evidence="1">
    <location>
        <begin position="170"/>
        <end position="194"/>
    </location>
</feature>
<feature type="transmembrane region" description="Helical" evidence="1">
    <location>
        <begin position="214"/>
        <end position="232"/>
    </location>
</feature>
<keyword evidence="1" id="KW-0472">Membrane</keyword>
<dbReference type="Proteomes" id="UP000316406">
    <property type="component" value="Unassembled WGS sequence"/>
</dbReference>
<proteinExistence type="predicted"/>
<feature type="transmembrane region" description="Helical" evidence="1">
    <location>
        <begin position="244"/>
        <end position="264"/>
    </location>
</feature>
<feature type="transmembrane region" description="Helical" evidence="1">
    <location>
        <begin position="12"/>
        <end position="37"/>
    </location>
</feature>
<feature type="transmembrane region" description="Helical" evidence="1">
    <location>
        <begin position="133"/>
        <end position="158"/>
    </location>
</feature>
<sequence>MPATQLSRLPRLVQQLAVLAAVAAAVPYLFFKVLWLSGSTVGMTSAADAGEMHGTRYLIGNTVTVAMVLVAVGLVMALTCRWARRVPGAVIFILGAGAAGLLAPILLGLPLGVVIQSLTGADTQPADQGLTPWVFGFVYAGFCVLAVAMAISVGAHVVDRWGHLLTAPPSAPSAFAVACGAVGMLPVSGAMAYWGVMGPGSLGPQGMDLPAQRTVLVVTALLGVSAFVIPLISRHLALWPRTAWLVTWTGCCVVVLQGPTQILLAQDAVVQPLVVVLALAAVPGGSIYGLAVMRRYLQSRPNPDSAVLARRGQNPSPPDQVSPV</sequence>
<dbReference type="EMBL" id="VLTK01000018">
    <property type="protein sequence ID" value="TSI12386.1"/>
    <property type="molecule type" value="Genomic_DNA"/>
</dbReference>
<comment type="caution">
    <text evidence="2">The sequence shown here is derived from an EMBL/GenBank/DDBJ whole genome shotgun (WGS) entry which is preliminary data.</text>
</comment>
<name>A0A556C4Z1_BREAU</name>
<accession>A0A556C4Z1</accession>
<keyword evidence="3" id="KW-1185">Reference proteome</keyword>
<evidence type="ECO:0000313" key="2">
    <source>
        <dbReference type="EMBL" id="TSI12386.1"/>
    </source>
</evidence>
<dbReference type="OrthoDB" id="4964568at2"/>
<gene>
    <name evidence="2" type="ORF">FO013_20305</name>
</gene>
<organism evidence="2 3">
    <name type="scientific">Brevibacterium aurantiacum</name>
    <dbReference type="NCBI Taxonomy" id="273384"/>
    <lineage>
        <taxon>Bacteria</taxon>
        <taxon>Bacillati</taxon>
        <taxon>Actinomycetota</taxon>
        <taxon>Actinomycetes</taxon>
        <taxon>Micrococcales</taxon>
        <taxon>Brevibacteriaceae</taxon>
        <taxon>Brevibacterium</taxon>
    </lineage>
</organism>
<feature type="transmembrane region" description="Helical" evidence="1">
    <location>
        <begin position="270"/>
        <end position="291"/>
    </location>
</feature>
<keyword evidence="1" id="KW-0812">Transmembrane</keyword>
<evidence type="ECO:0000256" key="1">
    <source>
        <dbReference type="SAM" id="Phobius"/>
    </source>
</evidence>
<reference evidence="2 3" key="1">
    <citation type="submission" date="2019-07" db="EMBL/GenBank/DDBJ databases">
        <title>Draft genome sequence of Brevibacterium aurantiacum XU54 isolated from Xinjiang China.</title>
        <authorList>
            <person name="Xu X."/>
        </authorList>
    </citation>
    <scope>NUCLEOTIDE SEQUENCE [LARGE SCALE GENOMIC DNA]</scope>
    <source>
        <strain evidence="2 3">XU54</strain>
    </source>
</reference>
<dbReference type="RefSeq" id="WP_143924381.1">
    <property type="nucleotide sequence ID" value="NZ_VLTK01000018.1"/>
</dbReference>
<dbReference type="AlphaFoldDB" id="A0A556C4Z1"/>
<protein>
    <submittedName>
        <fullName evidence="2">Uncharacterized protein</fullName>
    </submittedName>
</protein>